<dbReference type="PANTHER" id="PTHR43179:SF12">
    <property type="entry name" value="GALACTOFURANOSYLTRANSFERASE GLFT2"/>
    <property type="match status" value="1"/>
</dbReference>
<dbReference type="CDD" id="cd04186">
    <property type="entry name" value="GT_2_like_c"/>
    <property type="match status" value="1"/>
</dbReference>
<sequence>MTTASVAVVILNWNGKALLESFLPGVVRSVYPNLQIIVGDNASTDESVAFLRKNYPEIRLIENDRNYGFAEGYRKILEQVTADYYVLLNSDVEVPENWIQPVIELMETDDKIAAAQPKIKWQKDKTKFEYAGAAGGYLDLHCFPFCRGRLFDTVEDDHGQYNDAREIFWASGAALFIKSKCWKESGGLDPDFFAHMEEIDLCWRLKNMGYKIMYCPDAEIYHVGGGTLNANNPYKNYLNFRNNLIIMQKNLPISDAFFRIFIRFFIDFVALIHFILQGKLDFALSVSKAHFHFFKYIFVNGKKRTKQQLPYQQHTGHYASSIVYAYFIKKIKFFSGLGI</sequence>
<dbReference type="EMBL" id="WNXC01000001">
    <property type="protein sequence ID" value="MBB2147835.1"/>
    <property type="molecule type" value="Genomic_DNA"/>
</dbReference>
<dbReference type="InterPro" id="IPR001173">
    <property type="entry name" value="Glyco_trans_2-like"/>
</dbReference>
<comment type="similarity">
    <text evidence="1">Belongs to the glycosyltransferase 2 family.</text>
</comment>
<keyword evidence="3" id="KW-0808">Transferase</keyword>
<dbReference type="InterPro" id="IPR029044">
    <property type="entry name" value="Nucleotide-diphossugar_trans"/>
</dbReference>
<keyword evidence="2" id="KW-0328">Glycosyltransferase</keyword>
<dbReference type="RefSeq" id="WP_182953213.1">
    <property type="nucleotide sequence ID" value="NZ_WNXC01000001.1"/>
</dbReference>
<dbReference type="Pfam" id="PF00535">
    <property type="entry name" value="Glycos_transf_2"/>
    <property type="match status" value="1"/>
</dbReference>
<organism evidence="5 6">
    <name type="scientific">Pedobacter gandavensis</name>
    <dbReference type="NCBI Taxonomy" id="2679963"/>
    <lineage>
        <taxon>Bacteria</taxon>
        <taxon>Pseudomonadati</taxon>
        <taxon>Bacteroidota</taxon>
        <taxon>Sphingobacteriia</taxon>
        <taxon>Sphingobacteriales</taxon>
        <taxon>Sphingobacteriaceae</taxon>
        <taxon>Pedobacter</taxon>
    </lineage>
</organism>
<dbReference type="Proteomes" id="UP000636110">
    <property type="component" value="Unassembled WGS sequence"/>
</dbReference>
<name>A0ABR6ERF1_9SPHI</name>
<protein>
    <submittedName>
        <fullName evidence="5">Glycosyltransferase</fullName>
    </submittedName>
</protein>
<gene>
    <name evidence="5" type="ORF">GM920_02805</name>
</gene>
<evidence type="ECO:0000313" key="5">
    <source>
        <dbReference type="EMBL" id="MBB2147835.1"/>
    </source>
</evidence>
<comment type="caution">
    <text evidence="5">The sequence shown here is derived from an EMBL/GenBank/DDBJ whole genome shotgun (WGS) entry which is preliminary data.</text>
</comment>
<proteinExistence type="inferred from homology"/>
<reference evidence="5 6" key="1">
    <citation type="submission" date="2019-11" db="EMBL/GenBank/DDBJ databases">
        <title>Description of Pedobacter sp. LMG 31462T.</title>
        <authorList>
            <person name="Carlier A."/>
            <person name="Qi S."/>
            <person name="Vandamme P."/>
        </authorList>
    </citation>
    <scope>NUCLEOTIDE SEQUENCE [LARGE SCALE GENOMIC DNA]</scope>
    <source>
        <strain evidence="5 6">LMG 31462</strain>
    </source>
</reference>
<evidence type="ECO:0000313" key="6">
    <source>
        <dbReference type="Proteomes" id="UP000636110"/>
    </source>
</evidence>
<evidence type="ECO:0000256" key="3">
    <source>
        <dbReference type="ARBA" id="ARBA00022679"/>
    </source>
</evidence>
<accession>A0ABR6ERF1</accession>
<dbReference type="Gene3D" id="3.90.550.10">
    <property type="entry name" value="Spore Coat Polysaccharide Biosynthesis Protein SpsA, Chain A"/>
    <property type="match status" value="1"/>
</dbReference>
<evidence type="ECO:0000256" key="1">
    <source>
        <dbReference type="ARBA" id="ARBA00006739"/>
    </source>
</evidence>
<evidence type="ECO:0000256" key="2">
    <source>
        <dbReference type="ARBA" id="ARBA00022676"/>
    </source>
</evidence>
<keyword evidence="6" id="KW-1185">Reference proteome</keyword>
<dbReference type="SUPFAM" id="SSF53448">
    <property type="entry name" value="Nucleotide-diphospho-sugar transferases"/>
    <property type="match status" value="1"/>
</dbReference>
<evidence type="ECO:0000259" key="4">
    <source>
        <dbReference type="Pfam" id="PF00535"/>
    </source>
</evidence>
<dbReference type="PANTHER" id="PTHR43179">
    <property type="entry name" value="RHAMNOSYLTRANSFERASE WBBL"/>
    <property type="match status" value="1"/>
</dbReference>
<feature type="domain" description="Glycosyltransferase 2-like" evidence="4">
    <location>
        <begin position="8"/>
        <end position="124"/>
    </location>
</feature>